<dbReference type="RefSeq" id="WP_153824795.1">
    <property type="nucleotide sequence ID" value="NZ_WJIE01000023.1"/>
</dbReference>
<feature type="compositionally biased region" description="Low complexity" evidence="1">
    <location>
        <begin position="29"/>
        <end position="47"/>
    </location>
</feature>
<evidence type="ECO:0008006" key="4">
    <source>
        <dbReference type="Google" id="ProtNLM"/>
    </source>
</evidence>
<gene>
    <name evidence="2" type="ORF">GF068_39895</name>
</gene>
<evidence type="ECO:0000313" key="3">
    <source>
        <dbReference type="Proteomes" id="UP000440224"/>
    </source>
</evidence>
<sequence>MRHSMAALILLAAVGCGGSAPQAEEPKPEAAASTDAAESKTETAAAPKAEEDVKGLPEACAGDAAACVMPKGFVKRLCNGVYPELALYFFQKGSPWRRAYVAVKEIAPFNGLGGPSAEEKLTFDEELLVLGQMKADTGGMQVSGATGSVDVLRWDGTCATLSTEEVRFQAPPKPKHAIIPWRILEDATQEALKQHEKLAATAIERKKECKGATMGAVSAKCEKADKALNDLVVEAVRTGTTVPKPSKLP</sequence>
<evidence type="ECO:0000313" key="2">
    <source>
        <dbReference type="EMBL" id="MRG98030.1"/>
    </source>
</evidence>
<reference evidence="2 3" key="1">
    <citation type="submission" date="2019-10" db="EMBL/GenBank/DDBJ databases">
        <title>A soil myxobacterium in the family Polyangiaceae.</title>
        <authorList>
            <person name="Li Y."/>
            <person name="Wang J."/>
        </authorList>
    </citation>
    <scope>NUCLEOTIDE SEQUENCE [LARGE SCALE GENOMIC DNA]</scope>
    <source>
        <strain evidence="2 3">DSM 14734</strain>
    </source>
</reference>
<name>A0A6N7Q578_9BACT</name>
<evidence type="ECO:0000256" key="1">
    <source>
        <dbReference type="SAM" id="MobiDB-lite"/>
    </source>
</evidence>
<comment type="caution">
    <text evidence="2">The sequence shown here is derived from an EMBL/GenBank/DDBJ whole genome shotgun (WGS) entry which is preliminary data.</text>
</comment>
<feature type="region of interest" description="Disordered" evidence="1">
    <location>
        <begin position="20"/>
        <end position="52"/>
    </location>
</feature>
<proteinExistence type="predicted"/>
<dbReference type="EMBL" id="WJIE01000023">
    <property type="protein sequence ID" value="MRG98030.1"/>
    <property type="molecule type" value="Genomic_DNA"/>
</dbReference>
<protein>
    <recommendedName>
        <fullName evidence="4">Lipoprotein</fullName>
    </recommendedName>
</protein>
<dbReference type="OrthoDB" id="5505706at2"/>
<dbReference type="AlphaFoldDB" id="A0A6N7Q578"/>
<keyword evidence="3" id="KW-1185">Reference proteome</keyword>
<organism evidence="2 3">
    <name type="scientific">Polyangium spumosum</name>
    <dbReference type="NCBI Taxonomy" id="889282"/>
    <lineage>
        <taxon>Bacteria</taxon>
        <taxon>Pseudomonadati</taxon>
        <taxon>Myxococcota</taxon>
        <taxon>Polyangia</taxon>
        <taxon>Polyangiales</taxon>
        <taxon>Polyangiaceae</taxon>
        <taxon>Polyangium</taxon>
    </lineage>
</organism>
<dbReference type="Proteomes" id="UP000440224">
    <property type="component" value="Unassembled WGS sequence"/>
</dbReference>
<accession>A0A6N7Q578</accession>
<dbReference type="PROSITE" id="PS51257">
    <property type="entry name" value="PROKAR_LIPOPROTEIN"/>
    <property type="match status" value="1"/>
</dbReference>